<dbReference type="AlphaFoldDB" id="A0AAW0YAS9"/>
<evidence type="ECO:0000313" key="2">
    <source>
        <dbReference type="EMBL" id="KAK8749104.1"/>
    </source>
</evidence>
<dbReference type="EMBL" id="JARKIK010000010">
    <property type="protein sequence ID" value="KAK8749106.1"/>
    <property type="molecule type" value="Genomic_DNA"/>
</dbReference>
<proteinExistence type="predicted"/>
<evidence type="ECO:0000313" key="3">
    <source>
        <dbReference type="Proteomes" id="UP001445076"/>
    </source>
</evidence>
<dbReference type="EMBL" id="JARKIK010000010">
    <property type="protein sequence ID" value="KAK8749108.1"/>
    <property type="molecule type" value="Genomic_DNA"/>
</dbReference>
<name>A0AAW0YAS9_CHEQU</name>
<comment type="caution">
    <text evidence="2">The sequence shown here is derived from an EMBL/GenBank/DDBJ whole genome shotgun (WGS) entry which is preliminary data.</text>
</comment>
<gene>
    <name evidence="2" type="ORF">OTU49_015677</name>
</gene>
<organism evidence="2 3">
    <name type="scientific">Cherax quadricarinatus</name>
    <name type="common">Australian red claw crayfish</name>
    <dbReference type="NCBI Taxonomy" id="27406"/>
    <lineage>
        <taxon>Eukaryota</taxon>
        <taxon>Metazoa</taxon>
        <taxon>Ecdysozoa</taxon>
        <taxon>Arthropoda</taxon>
        <taxon>Crustacea</taxon>
        <taxon>Multicrustacea</taxon>
        <taxon>Malacostraca</taxon>
        <taxon>Eumalacostraca</taxon>
        <taxon>Eucarida</taxon>
        <taxon>Decapoda</taxon>
        <taxon>Pleocyemata</taxon>
        <taxon>Astacidea</taxon>
        <taxon>Parastacoidea</taxon>
        <taxon>Parastacidae</taxon>
        <taxon>Cherax</taxon>
    </lineage>
</organism>
<reference evidence="2" key="2">
    <citation type="submission" date="2024-01" db="EMBL/GenBank/DDBJ databases">
        <authorList>
            <person name="He J."/>
            <person name="Wang M."/>
            <person name="Zheng J."/>
            <person name="Liu Z."/>
        </authorList>
    </citation>
    <scope>NUCLEOTIDE SEQUENCE</scope>
    <source>
        <strain evidence="2">ZL_2023a</strain>
        <tissue evidence="2">Muscle</tissue>
    </source>
</reference>
<reference evidence="2 3" key="1">
    <citation type="journal article" date="2024" name="BMC Genomics">
        <title>Genome assembly of redclaw crayfish (Cherax quadricarinatus) provides insights into its immune adaptation and hypoxia tolerance.</title>
        <authorList>
            <person name="Liu Z."/>
            <person name="Zheng J."/>
            <person name="Li H."/>
            <person name="Fang K."/>
            <person name="Wang S."/>
            <person name="He J."/>
            <person name="Zhou D."/>
            <person name="Weng S."/>
            <person name="Chi M."/>
            <person name="Gu Z."/>
            <person name="He J."/>
            <person name="Li F."/>
            <person name="Wang M."/>
        </authorList>
    </citation>
    <scope>NUCLEOTIDE SEQUENCE [LARGE SCALE GENOMIC DNA]</scope>
    <source>
        <strain evidence="2">ZL_2023a</strain>
    </source>
</reference>
<keyword evidence="3" id="KW-1185">Reference proteome</keyword>
<sequence length="112" mass="12621">MVTKAPNVFFGGYRLLRKEEIKVRDTRLQYAERSRINARLWRESGGKQGHVGHSTRIKVQEGPKSKGTATKMTNPPPPVSEARSALPTGYISSENQYIHTQESLKKLIDNSI</sequence>
<accession>A0AAW0YAS9</accession>
<evidence type="ECO:0000256" key="1">
    <source>
        <dbReference type="SAM" id="MobiDB-lite"/>
    </source>
</evidence>
<feature type="region of interest" description="Disordered" evidence="1">
    <location>
        <begin position="43"/>
        <end position="85"/>
    </location>
</feature>
<dbReference type="Proteomes" id="UP001445076">
    <property type="component" value="Unassembled WGS sequence"/>
</dbReference>
<protein>
    <submittedName>
        <fullName evidence="2">Uncharacterized protein</fullName>
    </submittedName>
</protein>
<dbReference type="EMBL" id="JARKIK010000010">
    <property type="protein sequence ID" value="KAK8749104.1"/>
    <property type="molecule type" value="Genomic_DNA"/>
</dbReference>